<gene>
    <name evidence="1" type="ORF">DVZ84_11930</name>
</gene>
<comment type="caution">
    <text evidence="1">The sequence shown here is derived from an EMBL/GenBank/DDBJ whole genome shotgun (WGS) entry which is preliminary data.</text>
</comment>
<proteinExistence type="predicted"/>
<accession>A0A369V7L8</accession>
<dbReference type="AlphaFoldDB" id="A0A369V7L8"/>
<evidence type="ECO:0000313" key="1">
    <source>
        <dbReference type="EMBL" id="RDD88687.1"/>
    </source>
</evidence>
<name>A0A369V7L8_9ACTN</name>
<dbReference type="EMBL" id="QQBH01000006">
    <property type="protein sequence ID" value="RDD88687.1"/>
    <property type="molecule type" value="Genomic_DNA"/>
</dbReference>
<evidence type="ECO:0000313" key="2">
    <source>
        <dbReference type="Proteomes" id="UP000253742"/>
    </source>
</evidence>
<reference evidence="1 2" key="1">
    <citation type="submission" date="2018-07" db="EMBL/GenBank/DDBJ databases">
        <title>Genome guided investigation of antibiotics producing actinomycetales strain isolated from a Macau mangrove ecosystem.</title>
        <authorList>
            <person name="Hu D."/>
        </authorList>
    </citation>
    <scope>NUCLEOTIDE SEQUENCE [LARGE SCALE GENOMIC DNA]</scope>
    <source>
        <strain evidence="1 2">2297</strain>
    </source>
</reference>
<dbReference type="Proteomes" id="UP000253742">
    <property type="component" value="Unassembled WGS sequence"/>
</dbReference>
<protein>
    <submittedName>
        <fullName evidence="1">Uncharacterized protein</fullName>
    </submittedName>
</protein>
<dbReference type="OrthoDB" id="4198802at2"/>
<organism evidence="1 2">
    <name type="scientific">Streptomyces parvulus</name>
    <dbReference type="NCBI Taxonomy" id="146923"/>
    <lineage>
        <taxon>Bacteria</taxon>
        <taxon>Bacillati</taxon>
        <taxon>Actinomycetota</taxon>
        <taxon>Actinomycetes</taxon>
        <taxon>Kitasatosporales</taxon>
        <taxon>Streptomycetaceae</taxon>
        <taxon>Streptomyces</taxon>
    </lineage>
</organism>
<sequence>MKHLRDDEYCLFVNGGEGSDLWALLADWSDSADEEEWKAHVPRFSRLIRRWQRLGFIKVFRSDAWPAHLTGEEVTGRALDELLADSASWEYRDPVRWTCVASGDRDIQELREGMRAPDE</sequence>
<dbReference type="RefSeq" id="WP_114528788.1">
    <property type="nucleotide sequence ID" value="NZ_QQBH01000006.1"/>
</dbReference>